<comment type="caution">
    <text evidence="5">The sequence shown here is derived from an EMBL/GenBank/DDBJ whole genome shotgun (WGS) entry which is preliminary data.</text>
</comment>
<protein>
    <recommendedName>
        <fullName evidence="4">RRM domain-containing protein</fullName>
    </recommendedName>
</protein>
<proteinExistence type="predicted"/>
<dbReference type="Gene3D" id="3.30.70.330">
    <property type="match status" value="1"/>
</dbReference>
<feature type="region of interest" description="Disordered" evidence="3">
    <location>
        <begin position="218"/>
        <end position="247"/>
    </location>
</feature>
<evidence type="ECO:0000256" key="2">
    <source>
        <dbReference type="PROSITE-ProRule" id="PRU00176"/>
    </source>
</evidence>
<dbReference type="InterPro" id="IPR035979">
    <property type="entry name" value="RBD_domain_sf"/>
</dbReference>
<dbReference type="InterPro" id="IPR012677">
    <property type="entry name" value="Nucleotide-bd_a/b_plait_sf"/>
</dbReference>
<dbReference type="Pfam" id="PF00076">
    <property type="entry name" value="RRM_1"/>
    <property type="match status" value="1"/>
</dbReference>
<evidence type="ECO:0000313" key="5">
    <source>
        <dbReference type="EMBL" id="RRT39634.1"/>
    </source>
</evidence>
<organism evidence="5 6">
    <name type="scientific">Ensete ventricosum</name>
    <name type="common">Abyssinian banana</name>
    <name type="synonym">Musa ensete</name>
    <dbReference type="NCBI Taxonomy" id="4639"/>
    <lineage>
        <taxon>Eukaryota</taxon>
        <taxon>Viridiplantae</taxon>
        <taxon>Streptophyta</taxon>
        <taxon>Embryophyta</taxon>
        <taxon>Tracheophyta</taxon>
        <taxon>Spermatophyta</taxon>
        <taxon>Magnoliopsida</taxon>
        <taxon>Liliopsida</taxon>
        <taxon>Zingiberales</taxon>
        <taxon>Musaceae</taxon>
        <taxon>Ensete</taxon>
    </lineage>
</organism>
<gene>
    <name evidence="5" type="ORF">B296_00046646</name>
</gene>
<sequence>MRWHHLCRTIPLTSIVTTVPCNRREENTSHFLIGPSWVPWWPCCFLQSRGGDANRGEPQPTEKTVTLDASNTDNALRGREYRCFVGGLAWATDDASLERAFSSFGEIIDCKIINDKETGRSRGFGFVTFRDEQSMRDAIEGMNGQILDGRNITVNEAQARSGGGGFRSGGGGGYGGGRRDGGGYNRGGGGGSYGGGGGGYGGGGGGYGGGGGGYGGGYGRDRGYGGGDGASRFPSGGGGASDGNWRK</sequence>
<evidence type="ECO:0000259" key="4">
    <source>
        <dbReference type="PROSITE" id="PS50102"/>
    </source>
</evidence>
<dbReference type="InterPro" id="IPR052462">
    <property type="entry name" value="SLIRP/GR-RBP-like"/>
</dbReference>
<dbReference type="GO" id="GO:0003723">
    <property type="term" value="F:RNA binding"/>
    <property type="evidence" value="ECO:0007669"/>
    <property type="project" value="UniProtKB-UniRule"/>
</dbReference>
<dbReference type="SUPFAM" id="SSF54928">
    <property type="entry name" value="RNA-binding domain, RBD"/>
    <property type="match status" value="1"/>
</dbReference>
<accession>A0A426XJJ8</accession>
<feature type="compositionally biased region" description="Gly residues" evidence="3">
    <location>
        <begin position="218"/>
        <end position="241"/>
    </location>
</feature>
<evidence type="ECO:0000313" key="6">
    <source>
        <dbReference type="Proteomes" id="UP000287651"/>
    </source>
</evidence>
<name>A0A426XJJ8_ENSVE</name>
<dbReference type="EMBL" id="AMZH03020017">
    <property type="protein sequence ID" value="RRT39634.1"/>
    <property type="molecule type" value="Genomic_DNA"/>
</dbReference>
<dbReference type="InterPro" id="IPR048289">
    <property type="entry name" value="RRM2_NsCP33-like"/>
</dbReference>
<dbReference type="InterPro" id="IPR000504">
    <property type="entry name" value="RRM_dom"/>
</dbReference>
<dbReference type="PANTHER" id="PTHR48027">
    <property type="entry name" value="HETEROGENEOUS NUCLEAR RIBONUCLEOPROTEIN 87F-RELATED"/>
    <property type="match status" value="1"/>
</dbReference>
<evidence type="ECO:0000256" key="3">
    <source>
        <dbReference type="SAM" id="MobiDB-lite"/>
    </source>
</evidence>
<dbReference type="SMART" id="SM00360">
    <property type="entry name" value="RRM"/>
    <property type="match status" value="1"/>
</dbReference>
<feature type="domain" description="RRM" evidence="4">
    <location>
        <begin position="81"/>
        <end position="159"/>
    </location>
</feature>
<dbReference type="AlphaFoldDB" id="A0A426XJJ8"/>
<reference evidence="5 6" key="1">
    <citation type="journal article" date="2014" name="Agronomy (Basel)">
        <title>A Draft Genome Sequence for Ensete ventricosum, the Drought-Tolerant Tree Against Hunger.</title>
        <authorList>
            <person name="Harrison J."/>
            <person name="Moore K.A."/>
            <person name="Paszkiewicz K."/>
            <person name="Jones T."/>
            <person name="Grant M."/>
            <person name="Ambacheew D."/>
            <person name="Muzemil S."/>
            <person name="Studholme D.J."/>
        </authorList>
    </citation>
    <scope>NUCLEOTIDE SEQUENCE [LARGE SCALE GENOMIC DNA]</scope>
</reference>
<dbReference type="PROSITE" id="PS50102">
    <property type="entry name" value="RRM"/>
    <property type="match status" value="1"/>
</dbReference>
<evidence type="ECO:0000256" key="1">
    <source>
        <dbReference type="ARBA" id="ARBA00022884"/>
    </source>
</evidence>
<dbReference type="CDD" id="cd21608">
    <property type="entry name" value="RRM2_NsCP33_like"/>
    <property type="match status" value="1"/>
</dbReference>
<keyword evidence="1 2" id="KW-0694">RNA-binding</keyword>
<dbReference type="Proteomes" id="UP000287651">
    <property type="component" value="Unassembled WGS sequence"/>
</dbReference>